<dbReference type="STRING" id="1348612.A0A397JJI7"/>
<dbReference type="InterPro" id="IPR051681">
    <property type="entry name" value="Ser/Thr_Kinases-Pseudokinases"/>
</dbReference>
<dbReference type="InterPro" id="IPR000719">
    <property type="entry name" value="Prot_kinase_dom"/>
</dbReference>
<dbReference type="GO" id="GO:0004674">
    <property type="term" value="F:protein serine/threonine kinase activity"/>
    <property type="evidence" value="ECO:0007669"/>
    <property type="project" value="TreeGrafter"/>
</dbReference>
<dbReference type="Pfam" id="PF07714">
    <property type="entry name" value="PK_Tyr_Ser-Thr"/>
    <property type="match status" value="1"/>
</dbReference>
<comment type="caution">
    <text evidence="2">The sequence shown here is derived from an EMBL/GenBank/DDBJ whole genome shotgun (WGS) entry which is preliminary data.</text>
</comment>
<reference evidence="2 3" key="1">
    <citation type="submission" date="2018-08" db="EMBL/GenBank/DDBJ databases">
        <title>Genome and evolution of the arbuscular mycorrhizal fungus Diversispora epigaea (formerly Glomus versiforme) and its bacterial endosymbionts.</title>
        <authorList>
            <person name="Sun X."/>
            <person name="Fei Z."/>
            <person name="Harrison M."/>
        </authorList>
    </citation>
    <scope>NUCLEOTIDE SEQUENCE [LARGE SCALE GENOMIC DNA]</scope>
    <source>
        <strain evidence="2 3">IT104</strain>
    </source>
</reference>
<name>A0A397JJI7_9GLOM</name>
<dbReference type="SUPFAM" id="SSF56112">
    <property type="entry name" value="Protein kinase-like (PK-like)"/>
    <property type="match status" value="1"/>
</dbReference>
<dbReference type="PANTHER" id="PTHR44329:SF291">
    <property type="entry name" value="PROTEIN KINASE DOMAIN-CONTAINING PROTEIN"/>
    <property type="match status" value="1"/>
</dbReference>
<evidence type="ECO:0000259" key="1">
    <source>
        <dbReference type="PROSITE" id="PS50011"/>
    </source>
</evidence>
<sequence length="532" mass="62693">MTTQEIRMNEKLKEVWDKSYISMDTNIYKTITQEEEYRKNMFQNDSSLTQLEKDFLLIELQKTCDSIRIVDNSEEKQQCNNCQNWHQATQYCEFCIRKYLKNNFENWTSGNNEIDKLIQECQQKTVSPDAIIEWISYNQLENIEYLTEGGCATVYTAIWKDGQNIKWNSDKQILERLGRQKIILKRLNNSNSNNVHWFQEITLSFTIDNTFMYLAKCYGLTKDPITQDYMLVLLYYDNDLRHFLIDNHHSLTWIQKYNIIHSIIFKLNEFHFKNIVHRDLNSGNILYNASSFDWKISDLGFSGPVDKPLNSIYGNLSYIAPEVLCDQIYTTKSDIYSIGILMWEIATGKTPFGDHEHDLDLSLAIVKGYRPKINDDIPHEYLTLMKQCWDANPDNRPNTLTIGNKMKLLIKSYYKEKDKQQKLTIKSKSLKSKIKNIFKSTLTKNKNDHEITNSQLIENTNTKNKINRIQTSKLHSYNIPIRPRNATDEEKYAFESKQNEFEISEELENMYLTNNQEYELADPSNSGSQFQK</sequence>
<dbReference type="EMBL" id="PQFF01000020">
    <property type="protein sequence ID" value="RHZ88505.1"/>
    <property type="molecule type" value="Genomic_DNA"/>
</dbReference>
<dbReference type="Proteomes" id="UP000266861">
    <property type="component" value="Unassembled WGS sequence"/>
</dbReference>
<accession>A0A397JJI7</accession>
<dbReference type="GO" id="GO:0005524">
    <property type="term" value="F:ATP binding"/>
    <property type="evidence" value="ECO:0007669"/>
    <property type="project" value="InterPro"/>
</dbReference>
<dbReference type="InterPro" id="IPR001245">
    <property type="entry name" value="Ser-Thr/Tyr_kinase_cat_dom"/>
</dbReference>
<organism evidence="2 3">
    <name type="scientific">Diversispora epigaea</name>
    <dbReference type="NCBI Taxonomy" id="1348612"/>
    <lineage>
        <taxon>Eukaryota</taxon>
        <taxon>Fungi</taxon>
        <taxon>Fungi incertae sedis</taxon>
        <taxon>Mucoromycota</taxon>
        <taxon>Glomeromycotina</taxon>
        <taxon>Glomeromycetes</taxon>
        <taxon>Diversisporales</taxon>
        <taxon>Diversisporaceae</taxon>
        <taxon>Diversispora</taxon>
    </lineage>
</organism>
<proteinExistence type="predicted"/>
<dbReference type="PROSITE" id="PS50011">
    <property type="entry name" value="PROTEIN_KINASE_DOM"/>
    <property type="match status" value="1"/>
</dbReference>
<dbReference type="AlphaFoldDB" id="A0A397JJI7"/>
<keyword evidence="3" id="KW-1185">Reference proteome</keyword>
<dbReference type="PANTHER" id="PTHR44329">
    <property type="entry name" value="SERINE/THREONINE-PROTEIN KINASE TNNI3K-RELATED"/>
    <property type="match status" value="1"/>
</dbReference>
<feature type="domain" description="Protein kinase" evidence="1">
    <location>
        <begin position="140"/>
        <end position="409"/>
    </location>
</feature>
<evidence type="ECO:0000313" key="3">
    <source>
        <dbReference type="Proteomes" id="UP000266861"/>
    </source>
</evidence>
<gene>
    <name evidence="2" type="ORF">Glove_22g76</name>
</gene>
<evidence type="ECO:0000313" key="2">
    <source>
        <dbReference type="EMBL" id="RHZ88505.1"/>
    </source>
</evidence>
<dbReference type="InterPro" id="IPR011009">
    <property type="entry name" value="Kinase-like_dom_sf"/>
</dbReference>
<protein>
    <recommendedName>
        <fullName evidence="1">Protein kinase domain-containing protein</fullName>
    </recommendedName>
</protein>
<dbReference type="Gene3D" id="1.10.510.10">
    <property type="entry name" value="Transferase(Phosphotransferase) domain 1"/>
    <property type="match status" value="1"/>
</dbReference>